<keyword evidence="4" id="KW-0479">Metal-binding</keyword>
<dbReference type="AlphaFoldDB" id="A0A0G9H033"/>
<dbReference type="Gene3D" id="3.40.390.10">
    <property type="entry name" value="Collagenase (Catalytic Domain)"/>
    <property type="match status" value="1"/>
</dbReference>
<dbReference type="InterPro" id="IPR042089">
    <property type="entry name" value="Peptidase_M13_dom_2"/>
</dbReference>
<feature type="domain" description="Peptidase M13 C-terminal" evidence="9">
    <location>
        <begin position="486"/>
        <end position="687"/>
    </location>
</feature>
<keyword evidence="5" id="KW-0378">Hydrolase</keyword>
<dbReference type="InterPro" id="IPR024079">
    <property type="entry name" value="MetalloPept_cat_dom_sf"/>
</dbReference>
<dbReference type="PATRIC" id="fig|1440762.4.peg.2396"/>
<evidence type="ECO:0000259" key="9">
    <source>
        <dbReference type="Pfam" id="PF01431"/>
    </source>
</evidence>
<comment type="similarity">
    <text evidence="2">Belongs to the peptidase M13 family.</text>
</comment>
<dbReference type="STRING" id="1440762.Y882_13790"/>
<dbReference type="InterPro" id="IPR000718">
    <property type="entry name" value="Peptidase_M13"/>
</dbReference>
<evidence type="ECO:0000256" key="5">
    <source>
        <dbReference type="ARBA" id="ARBA00022801"/>
    </source>
</evidence>
<evidence type="ECO:0000256" key="2">
    <source>
        <dbReference type="ARBA" id="ARBA00007357"/>
    </source>
</evidence>
<keyword evidence="6" id="KW-0862">Zinc</keyword>
<evidence type="ECO:0000256" key="6">
    <source>
        <dbReference type="ARBA" id="ARBA00022833"/>
    </source>
</evidence>
<dbReference type="Proteomes" id="UP000035481">
    <property type="component" value="Unassembled WGS sequence"/>
</dbReference>
<dbReference type="GO" id="GO:0016485">
    <property type="term" value="P:protein processing"/>
    <property type="evidence" value="ECO:0007669"/>
    <property type="project" value="TreeGrafter"/>
</dbReference>
<dbReference type="PANTHER" id="PTHR11733">
    <property type="entry name" value="ZINC METALLOPROTEASE FAMILY M13 NEPRILYSIN-RELATED"/>
    <property type="match status" value="1"/>
</dbReference>
<comment type="caution">
    <text evidence="11">The sequence shown here is derived from an EMBL/GenBank/DDBJ whole genome shotgun (WGS) entry which is preliminary data.</text>
</comment>
<reference evidence="11 12" key="1">
    <citation type="journal article" date="2015" name="Antonie Van Leeuwenhoek">
        <title>A phylogenomic and molecular marker based taxonomic framework for the order Xanthomonadales: proposal to transfer the families Algiphilaceae and Solimonadaceae to the order Nevskiales ord. nov. and to create a new family within the order Xanthomonadales, the family Rhodanobacteraceae fam. nov., containing the genus Rhodanobacter and its closest relatives.</title>
        <authorList>
            <person name="Naushad S."/>
            <person name="Adeolu M."/>
            <person name="Wong S."/>
            <person name="Sohail M."/>
            <person name="Schellhorn H.E."/>
            <person name="Gupta R.S."/>
        </authorList>
    </citation>
    <scope>NUCLEOTIDE SEQUENCE [LARGE SCALE GENOMIC DNA]</scope>
    <source>
        <strain evidence="11 12">DSM 16301</strain>
    </source>
</reference>
<dbReference type="SUPFAM" id="SSF55486">
    <property type="entry name" value="Metalloproteases ('zincins'), catalytic domain"/>
    <property type="match status" value="1"/>
</dbReference>
<dbReference type="PROSITE" id="PS51885">
    <property type="entry name" value="NEPRILYSIN"/>
    <property type="match status" value="1"/>
</dbReference>
<dbReference type="InterPro" id="IPR008753">
    <property type="entry name" value="Peptidase_M13_N"/>
</dbReference>
<keyword evidence="3" id="KW-0645">Protease</keyword>
<evidence type="ECO:0000256" key="3">
    <source>
        <dbReference type="ARBA" id="ARBA00022670"/>
    </source>
</evidence>
<evidence type="ECO:0000256" key="8">
    <source>
        <dbReference type="SAM" id="SignalP"/>
    </source>
</evidence>
<evidence type="ECO:0000313" key="12">
    <source>
        <dbReference type="Proteomes" id="UP000035481"/>
    </source>
</evidence>
<evidence type="ECO:0000256" key="1">
    <source>
        <dbReference type="ARBA" id="ARBA00001947"/>
    </source>
</evidence>
<dbReference type="GO" id="GO:0005886">
    <property type="term" value="C:plasma membrane"/>
    <property type="evidence" value="ECO:0007669"/>
    <property type="project" value="TreeGrafter"/>
</dbReference>
<evidence type="ECO:0000259" key="10">
    <source>
        <dbReference type="Pfam" id="PF05649"/>
    </source>
</evidence>
<dbReference type="Pfam" id="PF05649">
    <property type="entry name" value="Peptidase_M13_N"/>
    <property type="match status" value="1"/>
</dbReference>
<dbReference type="CDD" id="cd08662">
    <property type="entry name" value="M13"/>
    <property type="match status" value="1"/>
</dbReference>
<accession>A0A0G9H033</accession>
<keyword evidence="8" id="KW-0732">Signal</keyword>
<gene>
    <name evidence="11" type="ORF">Y882_13790</name>
</gene>
<dbReference type="GO" id="GO:0046872">
    <property type="term" value="F:metal ion binding"/>
    <property type="evidence" value="ECO:0007669"/>
    <property type="project" value="UniProtKB-KW"/>
</dbReference>
<dbReference type="RefSeq" id="WP_046972455.1">
    <property type="nucleotide sequence ID" value="NZ_JPLA01000039.1"/>
</dbReference>
<evidence type="ECO:0000256" key="7">
    <source>
        <dbReference type="ARBA" id="ARBA00023049"/>
    </source>
</evidence>
<dbReference type="OrthoDB" id="9775677at2"/>
<dbReference type="PANTHER" id="PTHR11733:SF167">
    <property type="entry name" value="FI17812P1-RELATED"/>
    <property type="match status" value="1"/>
</dbReference>
<proteinExistence type="inferred from homology"/>
<feature type="chain" id="PRO_5002576673" evidence="8">
    <location>
        <begin position="22"/>
        <end position="690"/>
    </location>
</feature>
<feature type="signal peptide" evidence="8">
    <location>
        <begin position="1"/>
        <end position="21"/>
    </location>
</feature>
<dbReference type="Pfam" id="PF01431">
    <property type="entry name" value="Peptidase_M13"/>
    <property type="match status" value="1"/>
</dbReference>
<evidence type="ECO:0000313" key="11">
    <source>
        <dbReference type="EMBL" id="KLD62928.1"/>
    </source>
</evidence>
<protein>
    <submittedName>
        <fullName evidence="11">Peptidase M13</fullName>
    </submittedName>
</protein>
<name>A0A0G9H033_9GAMM</name>
<dbReference type="PRINTS" id="PR00786">
    <property type="entry name" value="NEPRILYSIN"/>
</dbReference>
<comment type="cofactor">
    <cofactor evidence="1">
        <name>Zn(2+)</name>
        <dbReference type="ChEBI" id="CHEBI:29105"/>
    </cofactor>
</comment>
<organism evidence="11 12">
    <name type="scientific">Dyella japonica DSM 16301</name>
    <dbReference type="NCBI Taxonomy" id="1440762"/>
    <lineage>
        <taxon>Bacteria</taxon>
        <taxon>Pseudomonadati</taxon>
        <taxon>Pseudomonadota</taxon>
        <taxon>Gammaproteobacteria</taxon>
        <taxon>Lysobacterales</taxon>
        <taxon>Rhodanobacteraceae</taxon>
        <taxon>Dyella</taxon>
    </lineage>
</organism>
<dbReference type="InterPro" id="IPR018497">
    <property type="entry name" value="Peptidase_M13_C"/>
</dbReference>
<dbReference type="Gene3D" id="1.10.1380.10">
    <property type="entry name" value="Neutral endopeptidase , domain2"/>
    <property type="match status" value="1"/>
</dbReference>
<dbReference type="EMBL" id="JPLA01000039">
    <property type="protein sequence ID" value="KLD62928.1"/>
    <property type="molecule type" value="Genomic_DNA"/>
</dbReference>
<keyword evidence="7" id="KW-0482">Metalloprotease</keyword>
<dbReference type="GO" id="GO:0004222">
    <property type="term" value="F:metalloendopeptidase activity"/>
    <property type="evidence" value="ECO:0007669"/>
    <property type="project" value="InterPro"/>
</dbReference>
<evidence type="ECO:0000256" key="4">
    <source>
        <dbReference type="ARBA" id="ARBA00022723"/>
    </source>
</evidence>
<sequence length="690" mass="75692">MVSRILAAACACALSLGAAHAADAASGKPQYGAWGYDQAGADTSVKPGNDFFRYANGTWLDHTPIPADKPAVSLRLAMTDLTEQRLHDLMEAAAKDKAADTNIEGKVGAFYQSFMDQARVDALGAKPIAPQLDAVKQASTRDAQAALMGRSGLDFEGSLFNIYFDVDLKDTNRYAVYVSQAGLGLPDRDYYLKPEFAKQKAAYQAYVTQLLTLAGWPQPEAAAKDVLAFETAIAQASISKVEQRDPVAMYNPMSVGDLQKLAPGFAWNDFLKSAQLGQRKQLVVMEKTAFPKLAELYAKTPVATIQAWQAARIADNAAYYLSAPFQQAYFEMHDKTLAGQQQMEVLWKRGVHAVSGGDCGAGDRLACFGNLGWAVGQLYTDKYFPASSKAKIEALVANLKATYRVRIEHLDWMGPATRKEALKKLDTYTIKVGYPDHARDYSKVNMRSDDLAGNVLRAAQADWSFNVDRLDKPVDRSDWSMTPQTNDAYNGSLRDIVFPAAILQPPIFDPNADPAINYGAIGGVIGHELTHGFDDQGRKIDASGALRDWWTPADAKAFDERAKQLGAQYDAFEPLPGVHINGNLTMGENIADLGGLTLALDAYHASLHGKPAPVIDGFTGDQRVFIGWAQAWRGKLTDDAIRRQVTSDPHSPRKFRVNRPVHNIDGWYQAFGVQRGDGLYLDPKDRVRIW</sequence>
<feature type="domain" description="Peptidase M13 N-terminal" evidence="10">
    <location>
        <begin position="47"/>
        <end position="435"/>
    </location>
</feature>